<reference evidence="1" key="1">
    <citation type="submission" date="2022-06" db="EMBL/GenBank/DDBJ databases">
        <title>New cyanobacteria of genus Symplocastrum in benthos of Lake Baikal.</title>
        <authorList>
            <person name="Sorokovikova E."/>
            <person name="Tikhonova I."/>
            <person name="Krasnopeev A."/>
            <person name="Evseev P."/>
            <person name="Gladkikh A."/>
            <person name="Belykh O."/>
        </authorList>
    </citation>
    <scope>NUCLEOTIDE SEQUENCE</scope>
    <source>
        <strain evidence="1">BBK-W-15</strain>
    </source>
</reference>
<evidence type="ECO:0000313" key="1">
    <source>
        <dbReference type="EMBL" id="MCP2730127.1"/>
    </source>
</evidence>
<protein>
    <submittedName>
        <fullName evidence="1">Uncharacterized protein</fullName>
    </submittedName>
</protein>
<sequence>MPTNFAPLIHVGDRCIPVPTLVYLNRTKDHPLLGVEVDFPFAVIGDIDQEAVIKLSRESRFFYQLGEEINL</sequence>
<dbReference type="Proteomes" id="UP001204953">
    <property type="component" value="Unassembled WGS sequence"/>
</dbReference>
<keyword evidence="2" id="KW-1185">Reference proteome</keyword>
<comment type="caution">
    <text evidence="1">The sequence shown here is derived from an EMBL/GenBank/DDBJ whole genome shotgun (WGS) entry which is preliminary data.</text>
</comment>
<dbReference type="RefSeq" id="WP_254012893.1">
    <property type="nucleotide sequence ID" value="NZ_JAMZMM010000171.1"/>
</dbReference>
<accession>A0AAE3KT42</accession>
<proteinExistence type="predicted"/>
<organism evidence="1 2">
    <name type="scientific">Limnofasciculus baicalensis BBK-W-15</name>
    <dbReference type="NCBI Taxonomy" id="2699891"/>
    <lineage>
        <taxon>Bacteria</taxon>
        <taxon>Bacillati</taxon>
        <taxon>Cyanobacteriota</taxon>
        <taxon>Cyanophyceae</taxon>
        <taxon>Coleofasciculales</taxon>
        <taxon>Coleofasciculaceae</taxon>
        <taxon>Limnofasciculus</taxon>
        <taxon>Limnofasciculus baicalensis</taxon>
    </lineage>
</organism>
<gene>
    <name evidence="1" type="ORF">NJ959_16975</name>
</gene>
<name>A0AAE3KT42_9CYAN</name>
<dbReference type="AlphaFoldDB" id="A0AAE3KT42"/>
<dbReference type="EMBL" id="JAMZMM010000171">
    <property type="protein sequence ID" value="MCP2730127.1"/>
    <property type="molecule type" value="Genomic_DNA"/>
</dbReference>
<evidence type="ECO:0000313" key="2">
    <source>
        <dbReference type="Proteomes" id="UP001204953"/>
    </source>
</evidence>